<dbReference type="PANTHER" id="PTHR39160">
    <property type="entry name" value="CELL WALL-BINDING PROTEIN YOCH"/>
    <property type="match status" value="1"/>
</dbReference>
<dbReference type="Pfam" id="PF06725">
    <property type="entry name" value="3D"/>
    <property type="match status" value="1"/>
</dbReference>
<dbReference type="Proteomes" id="UP000019426">
    <property type="component" value="Chromosome M2/40_rep1"/>
</dbReference>
<dbReference type="GO" id="GO:0009254">
    <property type="term" value="P:peptidoglycan turnover"/>
    <property type="evidence" value="ECO:0007669"/>
    <property type="project" value="InterPro"/>
</dbReference>
<dbReference type="CDD" id="cd22786">
    <property type="entry name" value="DPBB_YuiC-like"/>
    <property type="match status" value="1"/>
</dbReference>
<dbReference type="HOGENOM" id="CLU_036884_0_1_9"/>
<feature type="transmembrane region" description="Helical" evidence="2">
    <location>
        <begin position="12"/>
        <end position="31"/>
    </location>
</feature>
<keyword evidence="2" id="KW-1133">Transmembrane helix</keyword>
<dbReference type="InterPro" id="IPR011098">
    <property type="entry name" value="G5_dom"/>
</dbReference>
<dbReference type="InterPro" id="IPR007137">
    <property type="entry name" value="DUF348"/>
</dbReference>
<dbReference type="KEGG" id="clt:CM240_0346"/>
<evidence type="ECO:0000256" key="1">
    <source>
        <dbReference type="ARBA" id="ARBA00022729"/>
    </source>
</evidence>
<dbReference type="InterPro" id="IPR036908">
    <property type="entry name" value="RlpA-like_sf"/>
</dbReference>
<dbReference type="AlphaFoldDB" id="W6RTC4"/>
<dbReference type="PROSITE" id="PS51109">
    <property type="entry name" value="G5"/>
    <property type="match status" value="1"/>
</dbReference>
<name>W6RTC4_9CLOT</name>
<dbReference type="PANTHER" id="PTHR39160:SF4">
    <property type="entry name" value="RESUSCITATION-PROMOTING FACTOR RPFB"/>
    <property type="match status" value="1"/>
</dbReference>
<evidence type="ECO:0000259" key="3">
    <source>
        <dbReference type="PROSITE" id="PS51109"/>
    </source>
</evidence>
<evidence type="ECO:0000313" key="5">
    <source>
        <dbReference type="Proteomes" id="UP000019426"/>
    </source>
</evidence>
<sequence>MKIDFKGFFKKPMAVISIVLSVGLVFTGISFKKTVYIDVDGTTTKVTTYKGKVEDVISDIDLKLETEDSVKPKLTSEIKNGQTIKIKRAVSLDLIVDGKTVVIKSAADSVKDLIESKSMSKKLQSEKISPIREQDKIEPTLDTKITSNMKVIIKRIEKKNEVTQAEIPYSTEKVVDDSMYKDDKEKVVVAGKPGIKEVTTEVTTEDGNVVATSVIGERVIEEPTNEKIAYGTKEKVVPTVNVPSRGGNIPYKSKLTMKSTAYSSSDKGVTGITASGMKATRDPNGTSTVAVDPRVIPLGTKLYIEGYGYAIACDTGSAIKGNKVDVYFNSVSECYSWGSRNVDVYILE</sequence>
<dbReference type="eggNOG" id="COG3584">
    <property type="taxonomic scope" value="Bacteria"/>
</dbReference>
<feature type="domain" description="G5" evidence="3">
    <location>
        <begin position="153"/>
        <end position="234"/>
    </location>
</feature>
<reference evidence="4 5" key="1">
    <citation type="submission" date="2013-11" db="EMBL/GenBank/DDBJ databases">
        <title>Complete genome sequence of Clostridum sp. M2/40.</title>
        <authorList>
            <person name="Wibberg D."/>
            <person name="Puehler A."/>
            <person name="Schlueter A."/>
        </authorList>
    </citation>
    <scope>NUCLEOTIDE SEQUENCE [LARGE SCALE GENOMIC DNA]</scope>
    <source>
        <strain evidence="5">M2/40</strain>
    </source>
</reference>
<organism evidence="4 5">
    <name type="scientific">Clostridium bornimense</name>
    <dbReference type="NCBI Taxonomy" id="1216932"/>
    <lineage>
        <taxon>Bacteria</taxon>
        <taxon>Bacillati</taxon>
        <taxon>Bacillota</taxon>
        <taxon>Clostridia</taxon>
        <taxon>Eubacteriales</taxon>
        <taxon>Clostridiaceae</taxon>
        <taxon>Clostridium</taxon>
    </lineage>
</organism>
<dbReference type="Gene3D" id="2.20.230.10">
    <property type="entry name" value="Resuscitation-promoting factor rpfb"/>
    <property type="match status" value="1"/>
</dbReference>
<dbReference type="Gene3D" id="2.40.40.10">
    <property type="entry name" value="RlpA-like domain"/>
    <property type="match status" value="1"/>
</dbReference>
<proteinExistence type="predicted"/>
<keyword evidence="5" id="KW-1185">Reference proteome</keyword>
<dbReference type="SUPFAM" id="SSF50685">
    <property type="entry name" value="Barwin-like endoglucanases"/>
    <property type="match status" value="1"/>
</dbReference>
<keyword evidence="1" id="KW-0732">Signal</keyword>
<dbReference type="EMBL" id="HG917868">
    <property type="protein sequence ID" value="CDM67513.1"/>
    <property type="molecule type" value="Genomic_DNA"/>
</dbReference>
<dbReference type="PATRIC" id="fig|1216932.3.peg.326"/>
<dbReference type="GO" id="GO:0004553">
    <property type="term" value="F:hydrolase activity, hydrolyzing O-glycosyl compounds"/>
    <property type="evidence" value="ECO:0007669"/>
    <property type="project" value="InterPro"/>
</dbReference>
<dbReference type="RefSeq" id="WP_051483630.1">
    <property type="nucleotide sequence ID" value="NZ_HG917868.1"/>
</dbReference>
<dbReference type="Pfam" id="PF07501">
    <property type="entry name" value="G5"/>
    <property type="match status" value="1"/>
</dbReference>
<dbReference type="OrthoDB" id="9798935at2"/>
<dbReference type="Pfam" id="PF03990">
    <property type="entry name" value="DUF348"/>
    <property type="match status" value="2"/>
</dbReference>
<gene>
    <name evidence="4" type="ORF">CM240_0346</name>
</gene>
<dbReference type="STRING" id="1216932.CM240_0346"/>
<protein>
    <recommendedName>
        <fullName evidence="3">G5 domain-containing protein</fullName>
    </recommendedName>
</protein>
<evidence type="ECO:0000313" key="4">
    <source>
        <dbReference type="EMBL" id="CDM67513.1"/>
    </source>
</evidence>
<dbReference type="InterPro" id="IPR051933">
    <property type="entry name" value="Resuscitation_pf_RpfB"/>
</dbReference>
<accession>W6RTC4</accession>
<dbReference type="SMART" id="SM01208">
    <property type="entry name" value="G5"/>
    <property type="match status" value="1"/>
</dbReference>
<evidence type="ECO:0000256" key="2">
    <source>
        <dbReference type="SAM" id="Phobius"/>
    </source>
</evidence>
<dbReference type="GO" id="GO:0019867">
    <property type="term" value="C:outer membrane"/>
    <property type="evidence" value="ECO:0007669"/>
    <property type="project" value="InterPro"/>
</dbReference>
<keyword evidence="2" id="KW-0812">Transmembrane</keyword>
<dbReference type="InterPro" id="IPR010611">
    <property type="entry name" value="3D_dom"/>
</dbReference>
<keyword evidence="2" id="KW-0472">Membrane</keyword>